<name>A0A9P6H3B4_9AGAM</name>
<reference evidence="2" key="1">
    <citation type="journal article" date="2020" name="Nat. Commun.">
        <title>Large-scale genome sequencing of mycorrhizal fungi provides insights into the early evolution of symbiotic traits.</title>
        <authorList>
            <person name="Miyauchi S."/>
            <person name="Kiss E."/>
            <person name="Kuo A."/>
            <person name="Drula E."/>
            <person name="Kohler A."/>
            <person name="Sanchez-Garcia M."/>
            <person name="Morin E."/>
            <person name="Andreopoulos B."/>
            <person name="Barry K.W."/>
            <person name="Bonito G."/>
            <person name="Buee M."/>
            <person name="Carver A."/>
            <person name="Chen C."/>
            <person name="Cichocki N."/>
            <person name="Clum A."/>
            <person name="Culley D."/>
            <person name="Crous P.W."/>
            <person name="Fauchery L."/>
            <person name="Girlanda M."/>
            <person name="Hayes R.D."/>
            <person name="Keri Z."/>
            <person name="LaButti K."/>
            <person name="Lipzen A."/>
            <person name="Lombard V."/>
            <person name="Magnuson J."/>
            <person name="Maillard F."/>
            <person name="Murat C."/>
            <person name="Nolan M."/>
            <person name="Ohm R.A."/>
            <person name="Pangilinan J."/>
            <person name="Pereira M.F."/>
            <person name="Perotto S."/>
            <person name="Peter M."/>
            <person name="Pfister S."/>
            <person name="Riley R."/>
            <person name="Sitrit Y."/>
            <person name="Stielow J.B."/>
            <person name="Szollosi G."/>
            <person name="Zifcakova L."/>
            <person name="Stursova M."/>
            <person name="Spatafora J.W."/>
            <person name="Tedersoo L."/>
            <person name="Vaario L.M."/>
            <person name="Yamada A."/>
            <person name="Yan M."/>
            <person name="Wang P."/>
            <person name="Xu J."/>
            <person name="Bruns T."/>
            <person name="Baldrian P."/>
            <person name="Vilgalys R."/>
            <person name="Dunand C."/>
            <person name="Henrissat B."/>
            <person name="Grigoriev I.V."/>
            <person name="Hibbett D."/>
            <person name="Nagy L.G."/>
            <person name="Martin F.M."/>
        </authorList>
    </citation>
    <scope>NUCLEOTIDE SEQUENCE</scope>
    <source>
        <strain evidence="2">UH-Tt-Lm1</strain>
    </source>
</reference>
<dbReference type="Proteomes" id="UP000736335">
    <property type="component" value="Unassembled WGS sequence"/>
</dbReference>
<evidence type="ECO:0000256" key="1">
    <source>
        <dbReference type="ARBA" id="ARBA00010954"/>
    </source>
</evidence>
<dbReference type="AlphaFoldDB" id="A0A9P6H3B4"/>
<accession>A0A9P6H3B4</accession>
<dbReference type="OrthoDB" id="276323at2759"/>
<reference evidence="2" key="2">
    <citation type="submission" date="2020-11" db="EMBL/GenBank/DDBJ databases">
        <authorList>
            <consortium name="DOE Joint Genome Institute"/>
            <person name="Kuo A."/>
            <person name="Miyauchi S."/>
            <person name="Kiss E."/>
            <person name="Drula E."/>
            <person name="Kohler A."/>
            <person name="Sanchez-Garcia M."/>
            <person name="Andreopoulos B."/>
            <person name="Barry K.W."/>
            <person name="Bonito G."/>
            <person name="Buee M."/>
            <person name="Carver A."/>
            <person name="Chen C."/>
            <person name="Cichocki N."/>
            <person name="Clum A."/>
            <person name="Culley D."/>
            <person name="Crous P.W."/>
            <person name="Fauchery L."/>
            <person name="Girlanda M."/>
            <person name="Hayes R."/>
            <person name="Keri Z."/>
            <person name="Labutti K."/>
            <person name="Lipzen A."/>
            <person name="Lombard V."/>
            <person name="Magnuson J."/>
            <person name="Maillard F."/>
            <person name="Morin E."/>
            <person name="Murat C."/>
            <person name="Nolan M."/>
            <person name="Ohm R."/>
            <person name="Pangilinan J."/>
            <person name="Pereira M."/>
            <person name="Perotto S."/>
            <person name="Peter M."/>
            <person name="Riley R."/>
            <person name="Sitrit Y."/>
            <person name="Stielow B."/>
            <person name="Szollosi G."/>
            <person name="Zifcakova L."/>
            <person name="Stursova M."/>
            <person name="Spatafora J.W."/>
            <person name="Tedersoo L."/>
            <person name="Vaario L.-M."/>
            <person name="Yamada A."/>
            <person name="Yan M."/>
            <person name="Wang P."/>
            <person name="Xu J."/>
            <person name="Bruns T."/>
            <person name="Baldrian P."/>
            <person name="Vilgalys R."/>
            <person name="Henrissat B."/>
            <person name="Grigoriev I.V."/>
            <person name="Hibbett D."/>
            <person name="Nagy L.G."/>
            <person name="Martin F.M."/>
        </authorList>
    </citation>
    <scope>NUCLEOTIDE SEQUENCE</scope>
    <source>
        <strain evidence="2">UH-Tt-Lm1</strain>
    </source>
</reference>
<dbReference type="PANTHER" id="PTHR12832:SF11">
    <property type="entry name" value="LD23868P"/>
    <property type="match status" value="1"/>
</dbReference>
<proteinExistence type="inferred from homology"/>
<dbReference type="PANTHER" id="PTHR12832">
    <property type="entry name" value="TESTIS-SPECIFIC PROTEIN PBS13 T-COMPLEX 11"/>
    <property type="match status" value="1"/>
</dbReference>
<keyword evidence="3" id="KW-1185">Reference proteome</keyword>
<dbReference type="EMBL" id="WIUZ02000024">
    <property type="protein sequence ID" value="KAF9778270.1"/>
    <property type="molecule type" value="Genomic_DNA"/>
</dbReference>
<evidence type="ECO:0000313" key="3">
    <source>
        <dbReference type="Proteomes" id="UP000736335"/>
    </source>
</evidence>
<organism evidence="2 3">
    <name type="scientific">Thelephora terrestris</name>
    <dbReference type="NCBI Taxonomy" id="56493"/>
    <lineage>
        <taxon>Eukaryota</taxon>
        <taxon>Fungi</taxon>
        <taxon>Dikarya</taxon>
        <taxon>Basidiomycota</taxon>
        <taxon>Agaricomycotina</taxon>
        <taxon>Agaricomycetes</taxon>
        <taxon>Thelephorales</taxon>
        <taxon>Thelephoraceae</taxon>
        <taxon>Thelephora</taxon>
    </lineage>
</organism>
<protein>
    <submittedName>
        <fullName evidence="2">Uncharacterized protein</fullName>
    </submittedName>
</protein>
<comment type="caution">
    <text evidence="2">The sequence shown here is derived from an EMBL/GenBank/DDBJ whole genome shotgun (WGS) entry which is preliminary data.</text>
</comment>
<gene>
    <name evidence="2" type="ORF">BJ322DRAFT_1014944</name>
</gene>
<sequence>MSVPEGAAIPSSLITSLDAAYLFHLLAQDPQKVVAPGKSLLSVLSGINKSSPPESTIEKSVGKTMHQAFWDQALEALSSPSLPSQISRLKGLYKDLHEVLAPLFPSKHPALVAFSLPLPPTTSPLLSAITHLHDVLVALRQRCAPVRDATIDEILHQLDHRSPSASTGELAELLVNGIRSVFALSTDMRNDYSNAVLAKASERELVDMVAMMAEAQERKLVLQLWESEEAMQKRWSRWMEGFQPADPALQVQQKQLWILKLVESLGKPHAVTSQLFGLSRLHEVTNGSDHIDPDASAKRDPEPPNMLPPQFLLSGPTLIRLQNCVQALVIAASLRSLVPAPHTAPNSLPSHSRTADFESPANWTFTQRIWTLLESEIMENDFGPSETKIINLADEVVMTHISALPPGVTTLDRHLEQRLRSTVDRILRTDDPVFILFQKRLLAALSVALLNNPVVEEQLSPAMHSGRPKHQGGVSSPSPPLQCVQKEIPIVAKGFEDPVLSKQCSIAASTLMRTVEWVERVWGDTIS</sequence>
<evidence type="ECO:0000313" key="2">
    <source>
        <dbReference type="EMBL" id="KAF9778270.1"/>
    </source>
</evidence>
<dbReference type="GO" id="GO:0007165">
    <property type="term" value="P:signal transduction"/>
    <property type="evidence" value="ECO:0007669"/>
    <property type="project" value="TreeGrafter"/>
</dbReference>
<dbReference type="Pfam" id="PF05794">
    <property type="entry name" value="Tcp11"/>
    <property type="match status" value="2"/>
</dbReference>
<dbReference type="InterPro" id="IPR008862">
    <property type="entry name" value="Tcp11"/>
</dbReference>
<comment type="similarity">
    <text evidence="1">Belongs to the TCP11 family.</text>
</comment>